<keyword evidence="6" id="KW-0479">Metal-binding</keyword>
<evidence type="ECO:0000313" key="12">
    <source>
        <dbReference type="EMBL" id="KAA8566351.1"/>
    </source>
</evidence>
<evidence type="ECO:0000256" key="3">
    <source>
        <dbReference type="ARBA" id="ARBA00010617"/>
    </source>
</evidence>
<evidence type="ECO:0000256" key="10">
    <source>
        <dbReference type="ARBA" id="ARBA00023033"/>
    </source>
</evidence>
<dbReference type="GO" id="GO:0020037">
    <property type="term" value="F:heme binding"/>
    <property type="evidence" value="ECO:0007669"/>
    <property type="project" value="InterPro"/>
</dbReference>
<proteinExistence type="inferred from homology"/>
<dbReference type="Gene3D" id="1.10.630.10">
    <property type="entry name" value="Cytochrome P450"/>
    <property type="match status" value="1"/>
</dbReference>
<evidence type="ECO:0000256" key="8">
    <source>
        <dbReference type="ARBA" id="ARBA00023002"/>
    </source>
</evidence>
<evidence type="ECO:0000256" key="7">
    <source>
        <dbReference type="ARBA" id="ARBA00022989"/>
    </source>
</evidence>
<protein>
    <recommendedName>
        <fullName evidence="14">Cytochrome P450</fullName>
    </recommendedName>
</protein>
<evidence type="ECO:0000256" key="1">
    <source>
        <dbReference type="ARBA" id="ARBA00001971"/>
    </source>
</evidence>
<comment type="caution">
    <text evidence="12">The sequence shown here is derived from an EMBL/GenBank/DDBJ whole genome shotgun (WGS) entry which is preliminary data.</text>
</comment>
<evidence type="ECO:0000256" key="11">
    <source>
        <dbReference type="ARBA" id="ARBA00023136"/>
    </source>
</evidence>
<dbReference type="GO" id="GO:0016020">
    <property type="term" value="C:membrane"/>
    <property type="evidence" value="ECO:0007669"/>
    <property type="project" value="UniProtKB-SubCell"/>
</dbReference>
<keyword evidence="8" id="KW-0560">Oxidoreductase</keyword>
<keyword evidence="4" id="KW-0349">Heme</keyword>
<dbReference type="GO" id="GO:0005506">
    <property type="term" value="F:iron ion binding"/>
    <property type="evidence" value="ECO:0007669"/>
    <property type="project" value="InterPro"/>
</dbReference>
<keyword evidence="5" id="KW-0812">Transmembrane</keyword>
<organism evidence="12 13">
    <name type="scientific">Monilinia fructicola</name>
    <name type="common">Brown rot fungus</name>
    <name type="synonym">Ciboria fructicola</name>
    <dbReference type="NCBI Taxonomy" id="38448"/>
    <lineage>
        <taxon>Eukaryota</taxon>
        <taxon>Fungi</taxon>
        <taxon>Dikarya</taxon>
        <taxon>Ascomycota</taxon>
        <taxon>Pezizomycotina</taxon>
        <taxon>Leotiomycetes</taxon>
        <taxon>Helotiales</taxon>
        <taxon>Sclerotiniaceae</taxon>
        <taxon>Monilinia</taxon>
    </lineage>
</organism>
<dbReference type="InterPro" id="IPR036396">
    <property type="entry name" value="Cyt_P450_sf"/>
</dbReference>
<dbReference type="GO" id="GO:0016705">
    <property type="term" value="F:oxidoreductase activity, acting on paired donors, with incorporation or reduction of molecular oxygen"/>
    <property type="evidence" value="ECO:0007669"/>
    <property type="project" value="InterPro"/>
</dbReference>
<dbReference type="VEuPathDB" id="FungiDB:MFRU_019g00220"/>
<keyword evidence="7" id="KW-1133">Transmembrane helix</keyword>
<comment type="cofactor">
    <cofactor evidence="1">
        <name>heme</name>
        <dbReference type="ChEBI" id="CHEBI:30413"/>
    </cofactor>
</comment>
<keyword evidence="11" id="KW-0472">Membrane</keyword>
<evidence type="ECO:0000256" key="9">
    <source>
        <dbReference type="ARBA" id="ARBA00023004"/>
    </source>
</evidence>
<evidence type="ECO:0000256" key="5">
    <source>
        <dbReference type="ARBA" id="ARBA00022692"/>
    </source>
</evidence>
<evidence type="ECO:0000256" key="4">
    <source>
        <dbReference type="ARBA" id="ARBA00022617"/>
    </source>
</evidence>
<accession>A0A5M9JAU0</accession>
<dbReference type="GO" id="GO:0004497">
    <property type="term" value="F:monooxygenase activity"/>
    <property type="evidence" value="ECO:0007669"/>
    <property type="project" value="UniProtKB-KW"/>
</dbReference>
<evidence type="ECO:0000313" key="13">
    <source>
        <dbReference type="Proteomes" id="UP000322873"/>
    </source>
</evidence>
<keyword evidence="13" id="KW-1185">Reference proteome</keyword>
<keyword evidence="9" id="KW-0408">Iron</keyword>
<reference evidence="12 13" key="1">
    <citation type="submission" date="2019-06" db="EMBL/GenBank/DDBJ databases">
        <title>Genome Sequence of the Brown Rot Fungal Pathogen Monilinia fructicola.</title>
        <authorList>
            <person name="De Miccolis Angelini R.M."/>
            <person name="Landi L."/>
            <person name="Abate D."/>
            <person name="Pollastro S."/>
            <person name="Romanazzi G."/>
            <person name="Faretra F."/>
        </authorList>
    </citation>
    <scope>NUCLEOTIDE SEQUENCE [LARGE SCALE GENOMIC DNA]</scope>
    <source>
        <strain evidence="12 13">Mfrc123</strain>
    </source>
</reference>
<comment type="similarity">
    <text evidence="3">Belongs to the cytochrome P450 family.</text>
</comment>
<sequence length="75" mass="8465">MLSEPSDSWLVWGAGRISCPGRFYAVVVLKLVLSQILTGYECELEEIKGSRSVQWRTALIPKASITLRMRPRAKD</sequence>
<dbReference type="SUPFAM" id="SSF48264">
    <property type="entry name" value="Cytochrome P450"/>
    <property type="match status" value="1"/>
</dbReference>
<comment type="subcellular location">
    <subcellularLocation>
        <location evidence="2">Membrane</location>
    </subcellularLocation>
</comment>
<dbReference type="Proteomes" id="UP000322873">
    <property type="component" value="Unassembled WGS sequence"/>
</dbReference>
<name>A0A5M9JAU0_MONFR</name>
<keyword evidence="10" id="KW-0503">Monooxygenase</keyword>
<dbReference type="AlphaFoldDB" id="A0A5M9JAU0"/>
<gene>
    <name evidence="12" type="ORF">EYC84_008933</name>
</gene>
<dbReference type="PANTHER" id="PTHR46206">
    <property type="entry name" value="CYTOCHROME P450"/>
    <property type="match status" value="1"/>
</dbReference>
<dbReference type="PANTHER" id="PTHR46206:SF5">
    <property type="entry name" value="P450, PUTATIVE (EUROFUNG)-RELATED"/>
    <property type="match status" value="1"/>
</dbReference>
<dbReference type="EMBL" id="VICG01000012">
    <property type="protein sequence ID" value="KAA8566351.1"/>
    <property type="molecule type" value="Genomic_DNA"/>
</dbReference>
<evidence type="ECO:0000256" key="6">
    <source>
        <dbReference type="ARBA" id="ARBA00022723"/>
    </source>
</evidence>
<evidence type="ECO:0008006" key="14">
    <source>
        <dbReference type="Google" id="ProtNLM"/>
    </source>
</evidence>
<evidence type="ECO:0000256" key="2">
    <source>
        <dbReference type="ARBA" id="ARBA00004370"/>
    </source>
</evidence>